<reference evidence="2 3" key="1">
    <citation type="submission" date="2016-11" db="EMBL/GenBank/DDBJ databases">
        <authorList>
            <person name="Jaros S."/>
            <person name="Januszkiewicz K."/>
            <person name="Wedrychowicz H."/>
        </authorList>
    </citation>
    <scope>NUCLEOTIDE SEQUENCE [LARGE SCALE GENOMIC DNA]</scope>
    <source>
        <strain evidence="2 3">DSM 10502</strain>
    </source>
</reference>
<dbReference type="STRING" id="1123243.SAMN02745190_00358"/>
<gene>
    <name evidence="2" type="ORF">SAMN02745190_00358</name>
</gene>
<dbReference type="InterPro" id="IPR036709">
    <property type="entry name" value="Autotransporte_beta_dom_sf"/>
</dbReference>
<feature type="domain" description="Autotransporter" evidence="1">
    <location>
        <begin position="793"/>
        <end position="1065"/>
    </location>
</feature>
<dbReference type="OrthoDB" id="1659960at2"/>
<dbReference type="AlphaFoldDB" id="A0A1M4T4D4"/>
<dbReference type="RefSeq" id="WP_072934459.1">
    <property type="nucleotide sequence ID" value="NZ_FQUG01000002.1"/>
</dbReference>
<evidence type="ECO:0000259" key="1">
    <source>
        <dbReference type="PROSITE" id="PS51208"/>
    </source>
</evidence>
<name>A0A1M4T4D4_9FIRM</name>
<sequence>MKMKRTFKMKNNCASMGHIGNFDRKAQAALALAVSLWIAGGGVAGANASYELYLNDADTPTFTGTLPPGVTAEKRFDSSGKPYFYVSCGEWNTDTALWYICGGYESSGSGYTLQVENFVKTNDSYLKLYGAYRGNSENGNTVYVKNSTVGATYGRYSNNGSGPASNNTVIGENSIFTSFISGGEALGNNADNNKVMLTGGEVQDAIYGGYSESMNNVSDLSASDNTVILRNVKVNTDIYGGEADSSGAKANGNSVRLQDCVFGPRRLDNPRLLPLYPSGLSPDLYLTGARSMMLGKAEYNTLVLQGTIKEGVPTLRFSENVNLKNYDVSASSTNNADSNNNALSLVGAMGVDGSDGGKVRLFGAFKVGTGSQSGNELHLGGVKTYTKSGDSYTPVITDGEVFAAYAKNDSGAWVQTNTVKSVENFDSIVLHNVKWSETIPVLAAKSFEYNESVISTPRSYDLTNTTLDIRDMNISGPGCGTMTLLQSGTENNFNNLKLKYSDADAAAISGSVQLKTETGASSAANGVTLACDTVHSISLADVGRKVNYNIKGTVKKISFGEMEWGKARDAGDSTYNYAGVTNGALVNVDGLSFKNPQAVTGTTTLLKANDTLTAALSDVEKSVDYTNASIASGVTMDGVILGSVKHNGNNIEYTATANNASKLTFGNVEWKDSGMLIDHNTELTNVSFNGAAVDTSNINFTNIKELEANKEMTLVGGFGDTVGTITGTKYMVGSTLQGEGKASLEGSNLVFRTDTTAGKIEVQEQTHNTVMSEEVGMDTIDIGDDFILAAEDGLGHTANVGADGIASFATMGGGAMRQETGSHVDARTWNAIIALGHKNDKEKCSFEYGAFFEYGRGNYTTHNGDQRGDGSTYYAGGGLLAKWQKKDGIYVEGSLRAGNVHDDAKNVLRDAMGNPYSYETDAPYWGVHVGVGKVITLNESSELDVYGKFFHNHRNSVSFDAGGHYDLDAVNSDVLRLGTRYVMKREKWNFYGGLAYEQEFSGKAEGTADGMAIRGADTSGGSLRAELGAVLNPKKDGPITLDFNLSGFAGKKRGLTGGVAVTFNF</sequence>
<dbReference type="PROSITE" id="PS51208">
    <property type="entry name" value="AUTOTRANSPORTER"/>
    <property type="match status" value="1"/>
</dbReference>
<accession>A0A1M4T4D4</accession>
<dbReference type="Proteomes" id="UP000184404">
    <property type="component" value="Unassembled WGS sequence"/>
</dbReference>
<dbReference type="Gene3D" id="2.40.128.130">
    <property type="entry name" value="Autotransporter beta-domain"/>
    <property type="match status" value="1"/>
</dbReference>
<dbReference type="SUPFAM" id="SSF103515">
    <property type="entry name" value="Autotransporter"/>
    <property type="match status" value="1"/>
</dbReference>
<organism evidence="2 3">
    <name type="scientific">Schwartzia succinivorans DSM 10502</name>
    <dbReference type="NCBI Taxonomy" id="1123243"/>
    <lineage>
        <taxon>Bacteria</taxon>
        <taxon>Bacillati</taxon>
        <taxon>Bacillota</taxon>
        <taxon>Negativicutes</taxon>
        <taxon>Selenomonadales</taxon>
        <taxon>Selenomonadaceae</taxon>
        <taxon>Schwartzia</taxon>
    </lineage>
</organism>
<evidence type="ECO:0000313" key="2">
    <source>
        <dbReference type="EMBL" id="SHE39187.1"/>
    </source>
</evidence>
<proteinExistence type="predicted"/>
<dbReference type="EMBL" id="FQUG01000002">
    <property type="protein sequence ID" value="SHE39187.1"/>
    <property type="molecule type" value="Genomic_DNA"/>
</dbReference>
<keyword evidence="3" id="KW-1185">Reference proteome</keyword>
<dbReference type="InterPro" id="IPR005546">
    <property type="entry name" value="Autotransporte_beta"/>
</dbReference>
<protein>
    <recommendedName>
        <fullName evidence="1">Autotransporter domain-containing protein</fullName>
    </recommendedName>
</protein>
<evidence type="ECO:0000313" key="3">
    <source>
        <dbReference type="Proteomes" id="UP000184404"/>
    </source>
</evidence>